<sequence>MLKHVFRPGDMGGLTLANRIVMGAMHLNLETREDGGAAVAAFYAERARGGAGLIVTGGCAVSPEGSGGRHYARIDDPARHRALGAWADAVHREGGRIALQLFHAGRYTSAAATGRIPVAPSAVPGPFGVPRALDEDGIADLLDAFAAGAARARELGFDAVEVMASEGYLLNQFLSPLTNLREDRWGGDARRRTRFPLAVLDAVRASAGPDFPVLFRISGADLMEGSSTAEEVQRFARLLARAGVAALNVGVGWHESRTPTVQSIVEPGAWVGHAARIRRSLRRAGLSTPVIASNRINRLELAERVLADGDADFVSMARPFLADPGIVRKSRLVNGPAPNVCIACNEACIDRSLGDEPVSCLVNPRAGRETEFPVPVRRRRAGRGRFAVVGGGPAGLEGARALASLGHRVELFEAGAELGGQFRLARLVPGKADFGATVGYFAGELRRLGVTVRLNHPVDAPDAESLRRFDGVLVATGVLPRPAGLPGEHLPHVVDYRQAFARPEALGERVVVIGGGGIAVDLAHLLTPLHSVTLLRRSGRIGDGMGRSTRWAVLAELRRHGAEWLTGVRYEAVLPGGVLLTDVDGVRRLLPADSVVIAAGQVPADGLRLPLTGLGIPFRLVGGAADARGLNAVRAVEQGLRAAYELGSGRVPSVPRSPERRVPTPGR</sequence>
<dbReference type="GO" id="GO:0016491">
    <property type="term" value="F:oxidoreductase activity"/>
    <property type="evidence" value="ECO:0007669"/>
    <property type="project" value="UniProtKB-KW"/>
</dbReference>
<dbReference type="EMBL" id="GQ926890">
    <property type="protein sequence ID" value="ADI58629.1"/>
    <property type="molecule type" value="Genomic_DNA"/>
</dbReference>
<dbReference type="SUPFAM" id="SSF51905">
    <property type="entry name" value="FAD/NAD(P)-binding domain"/>
    <property type="match status" value="1"/>
</dbReference>
<dbReference type="Pfam" id="PF00724">
    <property type="entry name" value="Oxidored_FMN"/>
    <property type="match status" value="1"/>
</dbReference>
<name>D7P5V1_STRNS</name>
<dbReference type="InterPro" id="IPR013785">
    <property type="entry name" value="Aldolase_TIM"/>
</dbReference>
<keyword evidence="9" id="KW-0411">Iron-sulfur</keyword>
<evidence type="ECO:0000256" key="4">
    <source>
        <dbReference type="ARBA" id="ARBA00022630"/>
    </source>
</evidence>
<protein>
    <submittedName>
        <fullName evidence="12">AsuB4</fullName>
    </submittedName>
</protein>
<dbReference type="PRINTS" id="PR00368">
    <property type="entry name" value="FADPNR"/>
</dbReference>
<dbReference type="GO" id="GO:0051536">
    <property type="term" value="F:iron-sulfur cluster binding"/>
    <property type="evidence" value="ECO:0007669"/>
    <property type="project" value="UniProtKB-KW"/>
</dbReference>
<dbReference type="Pfam" id="PF07992">
    <property type="entry name" value="Pyr_redox_2"/>
    <property type="match status" value="1"/>
</dbReference>
<evidence type="ECO:0000256" key="1">
    <source>
        <dbReference type="ARBA" id="ARBA00001917"/>
    </source>
</evidence>
<evidence type="ECO:0000256" key="6">
    <source>
        <dbReference type="ARBA" id="ARBA00022723"/>
    </source>
</evidence>
<dbReference type="GO" id="GO:0046872">
    <property type="term" value="F:metal ion binding"/>
    <property type="evidence" value="ECO:0007669"/>
    <property type="project" value="UniProtKB-KW"/>
</dbReference>
<dbReference type="InterPro" id="IPR023753">
    <property type="entry name" value="FAD/NAD-binding_dom"/>
</dbReference>
<evidence type="ECO:0000259" key="11">
    <source>
        <dbReference type="Pfam" id="PF07992"/>
    </source>
</evidence>
<evidence type="ECO:0000256" key="5">
    <source>
        <dbReference type="ARBA" id="ARBA00022643"/>
    </source>
</evidence>
<proteinExistence type="inferred from homology"/>
<dbReference type="PANTHER" id="PTHR42917">
    <property type="entry name" value="2,4-DIENOYL-COA REDUCTASE"/>
    <property type="match status" value="1"/>
</dbReference>
<evidence type="ECO:0000313" key="12">
    <source>
        <dbReference type="EMBL" id="ADI58629.1"/>
    </source>
</evidence>
<keyword evidence="7" id="KW-0560">Oxidoreductase</keyword>
<comment type="similarity">
    <text evidence="3">In the N-terminal section; belongs to the NADH:flavin oxidoreductase/NADH oxidase family.</text>
</comment>
<dbReference type="Gene3D" id="3.40.50.720">
    <property type="entry name" value="NAD(P)-binding Rossmann-like Domain"/>
    <property type="match status" value="1"/>
</dbReference>
<evidence type="ECO:0000259" key="10">
    <source>
        <dbReference type="Pfam" id="PF00724"/>
    </source>
</evidence>
<keyword evidence="6" id="KW-0479">Metal-binding</keyword>
<feature type="domain" description="FAD/NAD(P)-binding" evidence="11">
    <location>
        <begin position="386"/>
        <end position="607"/>
    </location>
</feature>
<evidence type="ECO:0000256" key="9">
    <source>
        <dbReference type="ARBA" id="ARBA00023014"/>
    </source>
</evidence>
<keyword evidence="8" id="KW-0408">Iron</keyword>
<evidence type="ECO:0000256" key="7">
    <source>
        <dbReference type="ARBA" id="ARBA00023002"/>
    </source>
</evidence>
<keyword evidence="4" id="KW-0285">Flavoprotein</keyword>
<dbReference type="InterPro" id="IPR051793">
    <property type="entry name" value="NADH:flavin_oxidoreductase"/>
</dbReference>
<dbReference type="Gene3D" id="3.50.50.60">
    <property type="entry name" value="FAD/NAD(P)-binding domain"/>
    <property type="match status" value="2"/>
</dbReference>
<dbReference type="GO" id="GO:0010181">
    <property type="term" value="F:FMN binding"/>
    <property type="evidence" value="ECO:0007669"/>
    <property type="project" value="InterPro"/>
</dbReference>
<comment type="cofactor">
    <cofactor evidence="2">
        <name>[4Fe-4S] cluster</name>
        <dbReference type="ChEBI" id="CHEBI:49883"/>
    </cofactor>
</comment>
<evidence type="ECO:0000256" key="8">
    <source>
        <dbReference type="ARBA" id="ARBA00023004"/>
    </source>
</evidence>
<evidence type="ECO:0000256" key="2">
    <source>
        <dbReference type="ARBA" id="ARBA00001966"/>
    </source>
</evidence>
<comment type="cofactor">
    <cofactor evidence="1">
        <name>FMN</name>
        <dbReference type="ChEBI" id="CHEBI:58210"/>
    </cofactor>
</comment>
<keyword evidence="5" id="KW-0288">FMN</keyword>
<organism evidence="12">
    <name type="scientific">Streptomyces nodosus subsp. asukaensis</name>
    <dbReference type="NCBI Taxonomy" id="222892"/>
    <lineage>
        <taxon>Bacteria</taxon>
        <taxon>Bacillati</taxon>
        <taxon>Actinomycetota</taxon>
        <taxon>Actinomycetes</taxon>
        <taxon>Kitasatosporales</taxon>
        <taxon>Streptomycetaceae</taxon>
        <taxon>Streptomyces</taxon>
    </lineage>
</organism>
<dbReference type="SUPFAM" id="SSF51395">
    <property type="entry name" value="FMN-linked oxidoreductases"/>
    <property type="match status" value="1"/>
</dbReference>
<feature type="domain" description="NADH:flavin oxidoreductase/NADH oxidase N-terminal" evidence="10">
    <location>
        <begin position="5"/>
        <end position="329"/>
    </location>
</feature>
<reference evidence="12" key="1">
    <citation type="journal article" date="2010" name="J. Biol. Chem.">
        <title>Biochemical and genetic insights into asukamycin biosynthesis.</title>
        <authorList>
            <person name="Rui Z."/>
            <person name="Petrickova K."/>
            <person name="Skanta F."/>
            <person name="Pospisil S."/>
            <person name="Yang Y."/>
            <person name="Chen C.Y."/>
            <person name="Tsai S.F."/>
            <person name="Floss H.G."/>
            <person name="Petricek M."/>
            <person name="Yu T.W."/>
        </authorList>
    </citation>
    <scope>NUCLEOTIDE SEQUENCE</scope>
    <source>
        <strain evidence="12">ATCC 29757</strain>
    </source>
</reference>
<dbReference type="PRINTS" id="PR00411">
    <property type="entry name" value="PNDRDTASEI"/>
</dbReference>
<gene>
    <name evidence="12" type="primary">asuB4</name>
</gene>
<accession>D7P5V1</accession>
<dbReference type="InterPro" id="IPR001155">
    <property type="entry name" value="OxRdtase_FMN_N"/>
</dbReference>
<dbReference type="PANTHER" id="PTHR42917:SF2">
    <property type="entry name" value="2,4-DIENOYL-COA REDUCTASE [(2E)-ENOYL-COA-PRODUCING]"/>
    <property type="match status" value="1"/>
</dbReference>
<dbReference type="AlphaFoldDB" id="D7P5V1"/>
<dbReference type="Gene3D" id="3.20.20.70">
    <property type="entry name" value="Aldolase class I"/>
    <property type="match status" value="1"/>
</dbReference>
<evidence type="ECO:0000256" key="3">
    <source>
        <dbReference type="ARBA" id="ARBA00011048"/>
    </source>
</evidence>
<dbReference type="InterPro" id="IPR036188">
    <property type="entry name" value="FAD/NAD-bd_sf"/>
</dbReference>